<dbReference type="EMBL" id="UINC01077932">
    <property type="protein sequence ID" value="SVC18519.1"/>
    <property type="molecule type" value="Genomic_DNA"/>
</dbReference>
<gene>
    <name evidence="3" type="ORF">METZ01_LOCUS271373</name>
</gene>
<keyword evidence="2" id="KW-0479">Metal-binding</keyword>
<dbReference type="PANTHER" id="PTHR43742:SF6">
    <property type="entry name" value="OXIDOREDUCTASE YYAE-RELATED"/>
    <property type="match status" value="1"/>
</dbReference>
<dbReference type="PANTHER" id="PTHR43742">
    <property type="entry name" value="TRIMETHYLAMINE-N-OXIDE REDUCTASE"/>
    <property type="match status" value="1"/>
</dbReference>
<reference evidence="3" key="1">
    <citation type="submission" date="2018-05" db="EMBL/GenBank/DDBJ databases">
        <authorList>
            <person name="Lanie J.A."/>
            <person name="Ng W.-L."/>
            <person name="Kazmierczak K.M."/>
            <person name="Andrzejewski T.M."/>
            <person name="Davidsen T.M."/>
            <person name="Wayne K.J."/>
            <person name="Tettelin H."/>
            <person name="Glass J.I."/>
            <person name="Rusch D."/>
            <person name="Podicherti R."/>
            <person name="Tsui H.-C.T."/>
            <person name="Winkler M.E."/>
        </authorList>
    </citation>
    <scope>NUCLEOTIDE SEQUENCE</scope>
</reference>
<dbReference type="InterPro" id="IPR050612">
    <property type="entry name" value="Prok_Mopterin_Oxidored"/>
</dbReference>
<evidence type="ECO:0000313" key="3">
    <source>
        <dbReference type="EMBL" id="SVC18519.1"/>
    </source>
</evidence>
<evidence type="ECO:0000256" key="2">
    <source>
        <dbReference type="ARBA" id="ARBA00023014"/>
    </source>
</evidence>
<feature type="non-terminal residue" evidence="3">
    <location>
        <position position="259"/>
    </location>
</feature>
<keyword evidence="2" id="KW-0411">Iron-sulfur</keyword>
<proteinExistence type="predicted"/>
<dbReference type="Gene3D" id="3.40.50.12440">
    <property type="match status" value="1"/>
</dbReference>
<name>A0A382K2Z4_9ZZZZ</name>
<dbReference type="SUPFAM" id="SSF53706">
    <property type="entry name" value="Formate dehydrogenase/DMSO reductase, domains 1-3"/>
    <property type="match status" value="1"/>
</dbReference>
<protein>
    <submittedName>
        <fullName evidence="3">Uncharacterized protein</fullName>
    </submittedName>
</protein>
<dbReference type="AlphaFoldDB" id="A0A382K2Z4"/>
<keyword evidence="1" id="KW-0408">Iron</keyword>
<organism evidence="3">
    <name type="scientific">marine metagenome</name>
    <dbReference type="NCBI Taxonomy" id="408172"/>
    <lineage>
        <taxon>unclassified sequences</taxon>
        <taxon>metagenomes</taxon>
        <taxon>ecological metagenomes</taxon>
    </lineage>
</organism>
<accession>A0A382K2Z4</accession>
<sequence length="259" mass="30182">MKKDQQNIENTIQKNNHAGNNYSRRDFLKVSSLGLGSVSLLWSMPSSSFFLNKIPEIDNPLTHYPNRGWEKNYRNQYKFDDSFTFICSPNCTHECRMRGFKRNGVMIRTEQNYDSHKIKDLYGNQATHAWNPRGCSNGFTFHRRIYGSYRLKYPLVRKGWKKWADDGFPYLTPQKREQYKFNSRGHDTLVKISWEKVQEYIARGLINISKTYSGDLGKKRLLEQGYPEEMLTHWKGAGTRTIKLRGGMGLLGVIGKYGA</sequence>
<evidence type="ECO:0000256" key="1">
    <source>
        <dbReference type="ARBA" id="ARBA00023004"/>
    </source>
</evidence>
<dbReference type="GO" id="GO:0051536">
    <property type="term" value="F:iron-sulfur cluster binding"/>
    <property type="evidence" value="ECO:0007669"/>
    <property type="project" value="UniProtKB-KW"/>
</dbReference>